<feature type="compositionally biased region" description="Basic and acidic residues" evidence="1">
    <location>
        <begin position="346"/>
        <end position="355"/>
    </location>
</feature>
<protein>
    <submittedName>
        <fullName evidence="2">Uncharacterized protein</fullName>
    </submittedName>
</protein>
<dbReference type="AlphaFoldDB" id="A0A1Q9A857"/>
<accession>A0A1Q9A857</accession>
<feature type="region of interest" description="Disordered" evidence="1">
    <location>
        <begin position="283"/>
        <end position="355"/>
    </location>
</feature>
<evidence type="ECO:0000256" key="1">
    <source>
        <dbReference type="SAM" id="MobiDB-lite"/>
    </source>
</evidence>
<evidence type="ECO:0000313" key="3">
    <source>
        <dbReference type="Proteomes" id="UP000186817"/>
    </source>
</evidence>
<dbReference type="Proteomes" id="UP000186817">
    <property type="component" value="Unassembled WGS sequence"/>
</dbReference>
<reference evidence="2 3" key="1">
    <citation type="submission" date="2016-02" db="EMBL/GenBank/DDBJ databases">
        <title>Genome analysis of coral dinoflagellate symbionts highlights evolutionary adaptations to a symbiotic lifestyle.</title>
        <authorList>
            <person name="Aranda M."/>
            <person name="Li Y."/>
            <person name="Liew Y.J."/>
            <person name="Baumgarten S."/>
            <person name="Simakov O."/>
            <person name="Wilson M."/>
            <person name="Piel J."/>
            <person name="Ashoor H."/>
            <person name="Bougouffa S."/>
            <person name="Bajic V.B."/>
            <person name="Ryu T."/>
            <person name="Ravasi T."/>
            <person name="Bayer T."/>
            <person name="Micklem G."/>
            <person name="Kim H."/>
            <person name="Bhak J."/>
            <person name="Lajeunesse T.C."/>
            <person name="Voolstra C.R."/>
        </authorList>
    </citation>
    <scope>NUCLEOTIDE SEQUENCE [LARGE SCALE GENOMIC DNA]</scope>
    <source>
        <strain evidence="2 3">CCMP2467</strain>
    </source>
</reference>
<name>A0A1Q9A857_SYMMI</name>
<dbReference type="EMBL" id="LSRX01008536">
    <property type="protein sequence ID" value="OLP50719.1"/>
    <property type="molecule type" value="Genomic_DNA"/>
</dbReference>
<organism evidence="2 3">
    <name type="scientific">Symbiodinium microadriaticum</name>
    <name type="common">Dinoflagellate</name>
    <name type="synonym">Zooxanthella microadriatica</name>
    <dbReference type="NCBI Taxonomy" id="2951"/>
    <lineage>
        <taxon>Eukaryota</taxon>
        <taxon>Sar</taxon>
        <taxon>Alveolata</taxon>
        <taxon>Dinophyceae</taxon>
        <taxon>Suessiales</taxon>
        <taxon>Symbiodiniaceae</taxon>
        <taxon>Symbiodinium</taxon>
    </lineage>
</organism>
<keyword evidence="3" id="KW-1185">Reference proteome</keyword>
<feature type="non-terminal residue" evidence="2">
    <location>
        <position position="355"/>
    </location>
</feature>
<evidence type="ECO:0000313" key="2">
    <source>
        <dbReference type="EMBL" id="OLP50719.1"/>
    </source>
</evidence>
<gene>
    <name evidence="2" type="ORF">AK812_SmicGene48661</name>
</gene>
<comment type="caution">
    <text evidence="2">The sequence shown here is derived from an EMBL/GenBank/DDBJ whole genome shotgun (WGS) entry which is preliminary data.</text>
</comment>
<sequence>MCVDCIQGVQSAVDSKPTLQWSTSSLALDPRVPVYVDEFLSFDVQGWDVIFMDPESGPKLLSFGLRGMQDFLLNNFIDCEDAVEDLVDPAFAEQFGEFVYMCKKAIKDVMDRIEELRKFEGEELPKRKEAAHEAAKKIIASGKSGDDKKDARRKEVAENWLRGELGRLSKKNADLEQSMHKATETAAARLHKAVGLLQSKEAFATSFLERLEVWRQMDASQRAALRVVAEPGLEETQIDFAEPLAVEEEQIMLSDTQRMLRLSSKLGEDGPNEEWNETLVEQDDMDIQCPDGAGPKVSTAAVPDQKTADHSGDGAKVSTEAVPDQKPADHSGDGGMVSAKSVPDQGKADHSGDGA</sequence>
<proteinExistence type="predicted"/>
<dbReference type="OrthoDB" id="449285at2759"/>